<sequence>MPKQTVGHCELCGRQNVLLTEHHLTPKEEGGTFLLTAMLCIPCHKQIHALYTNQELAARLSGIEELRRDPQLAKFVKWIRKQPAAKLVKTRKANERKKKR</sequence>
<dbReference type="PANTHER" id="PTHR37827:SF1">
    <property type="entry name" value="HNH DOMAIN-CONTAINING PROTEIN"/>
    <property type="match status" value="1"/>
</dbReference>
<gene>
    <name evidence="1" type="ordered locus">BATR1942_02940</name>
</gene>
<protein>
    <submittedName>
        <fullName evidence="1">YisB</fullName>
    </submittedName>
</protein>
<organism evidence="1 2">
    <name type="scientific">Bacillus atrophaeus (strain 1942)</name>
    <dbReference type="NCBI Taxonomy" id="720555"/>
    <lineage>
        <taxon>Bacteria</taxon>
        <taxon>Bacillati</taxon>
        <taxon>Bacillota</taxon>
        <taxon>Bacilli</taxon>
        <taxon>Bacillales</taxon>
        <taxon>Bacillaceae</taxon>
        <taxon>Bacillus</taxon>
    </lineage>
</organism>
<keyword evidence="2" id="KW-1185">Reference proteome</keyword>
<name>A0ABM5LUV6_BACA1</name>
<accession>A0ABM5LUV6</accession>
<dbReference type="PANTHER" id="PTHR37827">
    <property type="entry name" value="TUDOR DOMAIN-CONTAINING PROTEIN"/>
    <property type="match status" value="1"/>
</dbReference>
<reference evidence="1 2" key="1">
    <citation type="journal article" date="2011" name="Front. Microbiol.">
        <title>Genomic signatures of strain selection and enhancement in Bacillus atrophaeus var. globigii, a historical biowarfare simulant.</title>
        <authorList>
            <person name="Gibbons H.S."/>
            <person name="Broomall S.M."/>
            <person name="McNew L.A."/>
            <person name="Daligault H."/>
            <person name="Chapman C."/>
            <person name="Bruce D."/>
            <person name="Karavis M."/>
            <person name="Krepps M."/>
            <person name="McGregor P.A."/>
            <person name="Hong C."/>
            <person name="Park K.H."/>
            <person name="Akmal A."/>
            <person name="Feldman A."/>
            <person name="Lin J.S."/>
            <person name="Chang W.E."/>
            <person name="Higgs B.W."/>
            <person name="Demirev P."/>
            <person name="Lindquist J."/>
            <person name="Liem A."/>
            <person name="Fochler E."/>
            <person name="Read T.D."/>
            <person name="Tapia R."/>
            <person name="Johnson S."/>
            <person name="Bishop-Lilly K.A."/>
            <person name="Detter C."/>
            <person name="Han C."/>
            <person name="Sozhamannan S."/>
            <person name="Rosenzweig C.N."/>
            <person name="Skowronski E.W."/>
        </authorList>
    </citation>
    <scope>NUCLEOTIDE SEQUENCE [LARGE SCALE GENOMIC DNA]</scope>
    <source>
        <strain evidence="1 2">1942</strain>
    </source>
</reference>
<proteinExistence type="predicted"/>
<dbReference type="RefSeq" id="WP_003327677.1">
    <property type="nucleotide sequence ID" value="NC_014639.1"/>
</dbReference>
<evidence type="ECO:0000313" key="1">
    <source>
        <dbReference type="EMBL" id="ADP31544.1"/>
    </source>
</evidence>
<evidence type="ECO:0000313" key="2">
    <source>
        <dbReference type="Proteomes" id="UP000006867"/>
    </source>
</evidence>
<dbReference type="Proteomes" id="UP000006867">
    <property type="component" value="Chromosome"/>
</dbReference>
<dbReference type="EMBL" id="CP002207">
    <property type="protein sequence ID" value="ADP31544.1"/>
    <property type="molecule type" value="Genomic_DNA"/>
</dbReference>